<evidence type="ECO:0000256" key="5">
    <source>
        <dbReference type="ARBA" id="ARBA00023157"/>
    </source>
</evidence>
<evidence type="ECO:0000256" key="7">
    <source>
        <dbReference type="SAM" id="Phobius"/>
    </source>
</evidence>
<keyword evidence="4" id="KW-0732">Signal</keyword>
<dbReference type="PANTHER" id="PTHR23414:SF3">
    <property type="entry name" value="PRO-ADRENOMEDULLIN"/>
    <property type="match status" value="1"/>
</dbReference>
<dbReference type="InterPro" id="IPR021116">
    <property type="entry name" value="Calcitonin/adrenomedullin"/>
</dbReference>
<protein>
    <submittedName>
        <fullName evidence="8">ADM-like</fullName>
    </submittedName>
</protein>
<reference evidence="8 9" key="1">
    <citation type="journal article" date="2021" name="Sci. Rep.">
        <title>Chromosome anchoring in Senegalese sole (Solea senegalensis) reveals sex-associated markers and genome rearrangements in flatfish.</title>
        <authorList>
            <person name="Guerrero-Cozar I."/>
            <person name="Gomez-Garrido J."/>
            <person name="Berbel C."/>
            <person name="Martinez-Blanch J.F."/>
            <person name="Alioto T."/>
            <person name="Claros M.G."/>
            <person name="Gagnaire P.A."/>
            <person name="Manchado M."/>
        </authorList>
    </citation>
    <scope>NUCLEOTIDE SEQUENCE [LARGE SCALE GENOMIC DNA]</scope>
    <source>
        <strain evidence="8">Sse05_10M</strain>
    </source>
</reference>
<keyword evidence="3" id="KW-0964">Secreted</keyword>
<evidence type="ECO:0000256" key="6">
    <source>
        <dbReference type="PIRSR" id="PIRSR621116-50"/>
    </source>
</evidence>
<feature type="transmembrane region" description="Helical" evidence="7">
    <location>
        <begin position="21"/>
        <end position="39"/>
    </location>
</feature>
<evidence type="ECO:0000256" key="3">
    <source>
        <dbReference type="ARBA" id="ARBA00022525"/>
    </source>
</evidence>
<keyword evidence="9" id="KW-1185">Reference proteome</keyword>
<dbReference type="GO" id="GO:0010460">
    <property type="term" value="P:positive regulation of heart rate"/>
    <property type="evidence" value="ECO:0007669"/>
    <property type="project" value="TreeGrafter"/>
</dbReference>
<dbReference type="GO" id="GO:0003073">
    <property type="term" value="P:regulation of systemic arterial blood pressure"/>
    <property type="evidence" value="ECO:0007669"/>
    <property type="project" value="TreeGrafter"/>
</dbReference>
<dbReference type="Proteomes" id="UP000693946">
    <property type="component" value="Linkage Group LG10"/>
</dbReference>
<dbReference type="EMBL" id="JAGKHQ010000002">
    <property type="protein sequence ID" value="KAG7522636.1"/>
    <property type="molecule type" value="Genomic_DNA"/>
</dbReference>
<accession>A0AAV6SZU6</accession>
<proteinExistence type="inferred from homology"/>
<dbReference type="AlphaFoldDB" id="A0AAV6SZU6"/>
<dbReference type="Pfam" id="PF00214">
    <property type="entry name" value="Calc_CGRP_IAPP"/>
    <property type="match status" value="1"/>
</dbReference>
<dbReference type="GO" id="GO:1990410">
    <property type="term" value="P:adrenomedullin receptor signaling pathway"/>
    <property type="evidence" value="ECO:0007669"/>
    <property type="project" value="TreeGrafter"/>
</dbReference>
<evidence type="ECO:0000256" key="4">
    <source>
        <dbReference type="ARBA" id="ARBA00022729"/>
    </source>
</evidence>
<keyword evidence="5 6" id="KW-1015">Disulfide bond</keyword>
<comment type="similarity">
    <text evidence="2">Belongs to the adrenomedullin family.</text>
</comment>
<organism evidence="8 9">
    <name type="scientific">Solea senegalensis</name>
    <name type="common">Senegalese sole</name>
    <dbReference type="NCBI Taxonomy" id="28829"/>
    <lineage>
        <taxon>Eukaryota</taxon>
        <taxon>Metazoa</taxon>
        <taxon>Chordata</taxon>
        <taxon>Craniata</taxon>
        <taxon>Vertebrata</taxon>
        <taxon>Euteleostomi</taxon>
        <taxon>Actinopterygii</taxon>
        <taxon>Neopterygii</taxon>
        <taxon>Teleostei</taxon>
        <taxon>Neoteleostei</taxon>
        <taxon>Acanthomorphata</taxon>
        <taxon>Carangaria</taxon>
        <taxon>Pleuronectiformes</taxon>
        <taxon>Pleuronectoidei</taxon>
        <taxon>Soleidae</taxon>
        <taxon>Solea</taxon>
    </lineage>
</organism>
<dbReference type="InterPro" id="IPR051665">
    <property type="entry name" value="Adrenomedullin-reg_peptide"/>
</dbReference>
<sequence>MNCPRVPPTGSGIQLAAKMRLALHTIICCCVFTTVLPLVKCDTGELNFNLKKRFRVWLQGHMKRDLGSILITAKEPSSDIHVGQEQDENGQVVLSPLSRTKRTTSSKLSGCALVTCVNHDLIYRLLRINNNQKDAVAPEEKIGSNGYGRRRRRSPLDVVQFTVQKKISVTQDMEKEPLVRLYSTSETPLDSVDDSEKPIIDPEKIECACFPSGLSVSELVFEEAALKGAVFCPVMPNKGRCSTRRYLHCATNLLSVGVSGGDLDCTFISLTE</sequence>
<dbReference type="GO" id="GO:0005179">
    <property type="term" value="F:hormone activity"/>
    <property type="evidence" value="ECO:0007669"/>
    <property type="project" value="InterPro"/>
</dbReference>
<gene>
    <name evidence="8" type="ORF">JOB18_027266</name>
</gene>
<dbReference type="GO" id="GO:0007189">
    <property type="term" value="P:adenylate cyclase-activating G protein-coupled receptor signaling pathway"/>
    <property type="evidence" value="ECO:0007669"/>
    <property type="project" value="TreeGrafter"/>
</dbReference>
<evidence type="ECO:0000313" key="9">
    <source>
        <dbReference type="Proteomes" id="UP000693946"/>
    </source>
</evidence>
<name>A0AAV6SZU6_SOLSE</name>
<keyword evidence="7" id="KW-1133">Transmembrane helix</keyword>
<keyword evidence="7" id="KW-0472">Membrane</keyword>
<evidence type="ECO:0000313" key="8">
    <source>
        <dbReference type="EMBL" id="KAG7522636.1"/>
    </source>
</evidence>
<evidence type="ECO:0000256" key="2">
    <source>
        <dbReference type="ARBA" id="ARBA00010575"/>
    </source>
</evidence>
<comment type="subcellular location">
    <subcellularLocation>
        <location evidence="1">Secreted</location>
    </subcellularLocation>
</comment>
<evidence type="ECO:0000256" key="1">
    <source>
        <dbReference type="ARBA" id="ARBA00004613"/>
    </source>
</evidence>
<dbReference type="GO" id="GO:0005615">
    <property type="term" value="C:extracellular space"/>
    <property type="evidence" value="ECO:0007669"/>
    <property type="project" value="TreeGrafter"/>
</dbReference>
<comment type="caution">
    <text evidence="8">The sequence shown here is derived from an EMBL/GenBank/DDBJ whole genome shotgun (WGS) entry which is preliminary data.</text>
</comment>
<keyword evidence="7" id="KW-0812">Transmembrane</keyword>
<feature type="disulfide bond" evidence="6">
    <location>
        <begin position="111"/>
        <end position="116"/>
    </location>
</feature>
<dbReference type="GO" id="GO:0031700">
    <property type="term" value="F:adrenomedullin receptor binding"/>
    <property type="evidence" value="ECO:0007669"/>
    <property type="project" value="TreeGrafter"/>
</dbReference>
<dbReference type="PANTHER" id="PTHR23414">
    <property type="entry name" value="ADRENOMEDULLIN, ADM"/>
    <property type="match status" value="1"/>
</dbReference>